<feature type="binding site" evidence="7">
    <location>
        <position position="488"/>
    </location>
    <ligand>
        <name>Ca(2+)</name>
        <dbReference type="ChEBI" id="CHEBI:29108"/>
    </ligand>
</feature>
<evidence type="ECO:0000256" key="3">
    <source>
        <dbReference type="ARBA" id="ARBA00022801"/>
    </source>
</evidence>
<proteinExistence type="predicted"/>
<feature type="active site" description="Charge relay system" evidence="7">
    <location>
        <position position="431"/>
    </location>
</feature>
<dbReference type="SUPFAM" id="SSF54897">
    <property type="entry name" value="Protease propeptides/inhibitors"/>
    <property type="match status" value="1"/>
</dbReference>
<sequence>MAEQHYVEFPDSRHEMPARAHRHEKLADGERVEVSVYVKPRPVSGRFVSHEAVLADRAERHHDDIETIKAFAADHGLEVIEADARRRLVRLAGSASAMQAAFKVDLHWFSGDQAKFRGYTGALKLRSDIAAIVESVLGLDTRPVAQPRLQRLIKSAQAASATYLPNQVGGFYGIPTSPDGAGECIAIIELGGGYHESDITTAFAAMGLKPPTVVAVSVDGGSNAPTTPDSADGEVGLDIQVAGGIAPGAKLAVYFTPNTDAGFTDAVTAAATDTTNKPSVMSISWGGPESSYSTQGRNSLNSALQDAAMAGVTVTVASGDNLATDGLSDGAVHVDFPASSPHVVGCGGTAITVSGGTITAESVWNNGTSGGGGGISTVFPVPAFQAGVKLPVNASTGGSGRGVPDVAADADPNTGYQVTVDGQTFAVGGTSAVAPLWAGFFALVNAARGSRLGFVNPALYAHEAAFRDITQGNNIPAGSTLGYSAGPGWDACTGLGVMKGGTLFSALKAAASTPVA</sequence>
<dbReference type="EC" id="3.4.-.-" evidence="9"/>
<comment type="caution">
    <text evidence="9">The sequence shown here is derived from an EMBL/GenBank/DDBJ whole genome shotgun (WGS) entry which is preliminary data.</text>
</comment>
<feature type="active site" description="Charge relay system" evidence="7">
    <location>
        <position position="234"/>
    </location>
</feature>
<dbReference type="PANTHER" id="PTHR14218:SF15">
    <property type="entry name" value="TRIPEPTIDYL-PEPTIDASE 1"/>
    <property type="match status" value="1"/>
</dbReference>
<feature type="active site" description="Charge relay system" evidence="7">
    <location>
        <position position="238"/>
    </location>
</feature>
<dbReference type="AlphaFoldDB" id="A0AAW9DSN8"/>
<evidence type="ECO:0000256" key="7">
    <source>
        <dbReference type="PROSITE-ProRule" id="PRU01032"/>
    </source>
</evidence>
<dbReference type="SUPFAM" id="SSF52743">
    <property type="entry name" value="Subtilisin-like"/>
    <property type="match status" value="1"/>
</dbReference>
<dbReference type="CDD" id="cd04056">
    <property type="entry name" value="Peptidases_S53"/>
    <property type="match status" value="1"/>
</dbReference>
<feature type="binding site" evidence="7">
    <location>
        <position position="490"/>
    </location>
    <ligand>
        <name>Ca(2+)</name>
        <dbReference type="ChEBI" id="CHEBI:29108"/>
    </ligand>
</feature>
<dbReference type="InterPro" id="IPR036852">
    <property type="entry name" value="Peptidase_S8/S53_dom_sf"/>
</dbReference>
<evidence type="ECO:0000313" key="10">
    <source>
        <dbReference type="Proteomes" id="UP001279553"/>
    </source>
</evidence>
<dbReference type="GO" id="GO:0008240">
    <property type="term" value="F:tripeptidyl-peptidase activity"/>
    <property type="evidence" value="ECO:0007669"/>
    <property type="project" value="TreeGrafter"/>
</dbReference>
<dbReference type="InterPro" id="IPR030400">
    <property type="entry name" value="Sedolisin_dom"/>
</dbReference>
<name>A0AAW9DSN8_ACIAO</name>
<dbReference type="PROSITE" id="PS51695">
    <property type="entry name" value="SEDOLISIN"/>
    <property type="match status" value="1"/>
</dbReference>
<feature type="binding site" evidence="7">
    <location>
        <position position="469"/>
    </location>
    <ligand>
        <name>Ca(2+)</name>
        <dbReference type="ChEBI" id="CHEBI:29108"/>
    </ligand>
</feature>
<dbReference type="Gene3D" id="3.40.50.200">
    <property type="entry name" value="Peptidase S8/S53 domain"/>
    <property type="match status" value="1"/>
</dbReference>
<dbReference type="PANTHER" id="PTHR14218">
    <property type="entry name" value="PROTEASE S8 TRIPEPTIDYL PEPTIDASE I CLN2"/>
    <property type="match status" value="1"/>
</dbReference>
<feature type="binding site" evidence="7">
    <location>
        <position position="468"/>
    </location>
    <ligand>
        <name>Ca(2+)</name>
        <dbReference type="ChEBI" id="CHEBI:29108"/>
    </ligand>
</feature>
<dbReference type="InterPro" id="IPR015366">
    <property type="entry name" value="S53_propep"/>
</dbReference>
<dbReference type="GO" id="GO:0004252">
    <property type="term" value="F:serine-type endopeptidase activity"/>
    <property type="evidence" value="ECO:0007669"/>
    <property type="project" value="UniProtKB-UniRule"/>
</dbReference>
<keyword evidence="5 7" id="KW-0106">Calcium</keyword>
<evidence type="ECO:0000313" key="9">
    <source>
        <dbReference type="EMBL" id="MDX5931911.1"/>
    </source>
</evidence>
<dbReference type="EMBL" id="JAWXYB010000018">
    <property type="protein sequence ID" value="MDX5931911.1"/>
    <property type="molecule type" value="Genomic_DNA"/>
</dbReference>
<accession>A0AAW9DSN8</accession>
<reference evidence="9 10" key="1">
    <citation type="submission" date="2023-11" db="EMBL/GenBank/DDBJ databases">
        <title>MicrobeMod: A computational toolkit for identifying prokaryotic methylation and restriction-modification with nanopore sequencing.</title>
        <authorList>
            <person name="Crits-Christoph A."/>
            <person name="Kang S.C."/>
            <person name="Lee H."/>
            <person name="Ostrov N."/>
        </authorList>
    </citation>
    <scope>NUCLEOTIDE SEQUENCE [LARGE SCALE GENOMIC DNA]</scope>
    <source>
        <strain evidence="9 10">DSMZ 700</strain>
    </source>
</reference>
<organism evidence="9 10">
    <name type="scientific">Acidiphilium acidophilum</name>
    <name type="common">Thiobacillus acidophilus</name>
    <dbReference type="NCBI Taxonomy" id="76588"/>
    <lineage>
        <taxon>Bacteria</taxon>
        <taxon>Pseudomonadati</taxon>
        <taxon>Pseudomonadota</taxon>
        <taxon>Alphaproteobacteria</taxon>
        <taxon>Acetobacterales</taxon>
        <taxon>Acidocellaceae</taxon>
        <taxon>Acidiphilium</taxon>
    </lineage>
</organism>
<keyword evidence="1 7" id="KW-0645">Protease</keyword>
<keyword evidence="6" id="KW-0865">Zymogen</keyword>
<keyword evidence="2 7" id="KW-0479">Metal-binding</keyword>
<dbReference type="RefSeq" id="WP_319614789.1">
    <property type="nucleotide sequence ID" value="NZ_JAWXYB010000018.1"/>
</dbReference>
<dbReference type="InterPro" id="IPR050819">
    <property type="entry name" value="Tripeptidyl-peptidase_I"/>
</dbReference>
<evidence type="ECO:0000256" key="4">
    <source>
        <dbReference type="ARBA" id="ARBA00022825"/>
    </source>
</evidence>
<comment type="cofactor">
    <cofactor evidence="7">
        <name>Ca(2+)</name>
        <dbReference type="ChEBI" id="CHEBI:29108"/>
    </cofactor>
    <text evidence="7">Binds 1 Ca(2+) ion per subunit.</text>
</comment>
<evidence type="ECO:0000256" key="2">
    <source>
        <dbReference type="ARBA" id="ARBA00022723"/>
    </source>
</evidence>
<keyword evidence="4 7" id="KW-0720">Serine protease</keyword>
<dbReference type="Pfam" id="PF09286">
    <property type="entry name" value="Pro-kuma_activ"/>
    <property type="match status" value="1"/>
</dbReference>
<keyword evidence="10" id="KW-1185">Reference proteome</keyword>
<dbReference type="GO" id="GO:0006508">
    <property type="term" value="P:proteolysis"/>
    <property type="evidence" value="ECO:0007669"/>
    <property type="project" value="UniProtKB-KW"/>
</dbReference>
<evidence type="ECO:0000256" key="6">
    <source>
        <dbReference type="ARBA" id="ARBA00023145"/>
    </source>
</evidence>
<feature type="domain" description="Peptidase S53" evidence="8">
    <location>
        <begin position="162"/>
        <end position="510"/>
    </location>
</feature>
<dbReference type="Proteomes" id="UP001279553">
    <property type="component" value="Unassembled WGS sequence"/>
</dbReference>
<gene>
    <name evidence="9" type="ORF">SIL87_14180</name>
</gene>
<evidence type="ECO:0000256" key="5">
    <source>
        <dbReference type="ARBA" id="ARBA00022837"/>
    </source>
</evidence>
<keyword evidence="3 7" id="KW-0378">Hydrolase</keyword>
<protein>
    <submittedName>
        <fullName evidence="9">S53 family peptidase</fullName>
        <ecNumber evidence="9">3.4.-.-</ecNumber>
    </submittedName>
</protein>
<dbReference type="GO" id="GO:0046872">
    <property type="term" value="F:metal ion binding"/>
    <property type="evidence" value="ECO:0007669"/>
    <property type="project" value="UniProtKB-UniRule"/>
</dbReference>
<dbReference type="SMART" id="SM00944">
    <property type="entry name" value="Pro-kuma_activ"/>
    <property type="match status" value="1"/>
</dbReference>
<evidence type="ECO:0000256" key="1">
    <source>
        <dbReference type="ARBA" id="ARBA00022670"/>
    </source>
</evidence>
<evidence type="ECO:0000259" key="8">
    <source>
        <dbReference type="PROSITE" id="PS51695"/>
    </source>
</evidence>